<dbReference type="AlphaFoldDB" id="A0A1E5UX39"/>
<reference evidence="2 3" key="1">
    <citation type="submission" date="2016-09" db="EMBL/GenBank/DDBJ databases">
        <title>The draft genome of Dichanthelium oligosanthes: A C3 panicoid grass species.</title>
        <authorList>
            <person name="Studer A.J."/>
            <person name="Schnable J.C."/>
            <person name="Brutnell T.P."/>
        </authorList>
    </citation>
    <scope>NUCLEOTIDE SEQUENCE [LARGE SCALE GENOMIC DNA]</scope>
    <source>
        <strain evidence="3">cv. Kellogg 1175</strain>
        <tissue evidence="2">Leaf</tissue>
    </source>
</reference>
<protein>
    <recommendedName>
        <fullName evidence="1">DUF2921 domain-containing protein</fullName>
    </recommendedName>
</protein>
<dbReference type="PANTHER" id="PTHR33389:SF3">
    <property type="entry name" value="OS07G0580700 PROTEIN"/>
    <property type="match status" value="1"/>
</dbReference>
<evidence type="ECO:0000313" key="3">
    <source>
        <dbReference type="Proteomes" id="UP000095767"/>
    </source>
</evidence>
<accession>A0A1E5UX39</accession>
<evidence type="ECO:0000259" key="1">
    <source>
        <dbReference type="Pfam" id="PF25333"/>
    </source>
</evidence>
<dbReference type="InterPro" id="IPR057425">
    <property type="entry name" value="DUF2921_N"/>
</dbReference>
<sequence>MPFDGNDVPGGAHGRLLEPLPLATFAVTHFDNENRARTAVNVSGVLVLSISWKIRDPEIQPEAPAGSSSPEFKLSPGGTKVKVVFQGVYVERDDGERVLCMVGSAVLPTRSTGGADPWDWAKNSGRSGFLPPVTAENGILLVLRYPKELTLTTRAVLGEMRSTSAAASAAYFDPVQLVSQLRWSPYQYRSDDLVAGACSPLPSIDANDVVDGRARHRYNDSFLCQVLELYSYGRDSVVTALPNKRCTSTATGASSCRSLGPFEMDRAADEDEIARTHIVMQDLHCDMDAAGAVRVSVVFRAIPPWEDRSMAVRRLRMSGTTLFAEGVWVASAGQACLGRAGASAARLATSEFACTCR</sequence>
<feature type="domain" description="DUF2921" evidence="1">
    <location>
        <begin position="217"/>
        <end position="337"/>
    </location>
</feature>
<dbReference type="STRING" id="888268.A0A1E5UX39"/>
<organism evidence="2 3">
    <name type="scientific">Dichanthelium oligosanthes</name>
    <dbReference type="NCBI Taxonomy" id="888268"/>
    <lineage>
        <taxon>Eukaryota</taxon>
        <taxon>Viridiplantae</taxon>
        <taxon>Streptophyta</taxon>
        <taxon>Embryophyta</taxon>
        <taxon>Tracheophyta</taxon>
        <taxon>Spermatophyta</taxon>
        <taxon>Magnoliopsida</taxon>
        <taxon>Liliopsida</taxon>
        <taxon>Poales</taxon>
        <taxon>Poaceae</taxon>
        <taxon>PACMAD clade</taxon>
        <taxon>Panicoideae</taxon>
        <taxon>Panicodae</taxon>
        <taxon>Paniceae</taxon>
        <taxon>Dichantheliinae</taxon>
        <taxon>Dichanthelium</taxon>
    </lineage>
</organism>
<dbReference type="OrthoDB" id="618601at2759"/>
<proteinExistence type="predicted"/>
<gene>
    <name evidence="2" type="ORF">BAE44_0021517</name>
</gene>
<feature type="domain" description="DUF2921" evidence="1">
    <location>
        <begin position="17"/>
        <end position="175"/>
    </location>
</feature>
<evidence type="ECO:0000313" key="2">
    <source>
        <dbReference type="EMBL" id="OEL17466.1"/>
    </source>
</evidence>
<dbReference type="PANTHER" id="PTHR33389">
    <property type="entry name" value="FAMILY PROTEIN, PUTATIVE (DUF2921)-RELATED"/>
    <property type="match status" value="1"/>
</dbReference>
<dbReference type="Pfam" id="PF25333">
    <property type="entry name" value="DUF2921_N"/>
    <property type="match status" value="2"/>
</dbReference>
<dbReference type="EMBL" id="LWDX02059857">
    <property type="protein sequence ID" value="OEL17466.1"/>
    <property type="molecule type" value="Genomic_DNA"/>
</dbReference>
<keyword evidence="3" id="KW-1185">Reference proteome</keyword>
<comment type="caution">
    <text evidence="2">The sequence shown here is derived from an EMBL/GenBank/DDBJ whole genome shotgun (WGS) entry which is preliminary data.</text>
</comment>
<dbReference type="Proteomes" id="UP000095767">
    <property type="component" value="Unassembled WGS sequence"/>
</dbReference>
<name>A0A1E5UX39_9POAL</name>